<accession>Q6CLE1</accession>
<dbReference type="RefSeq" id="XP_455248.1">
    <property type="nucleotide sequence ID" value="XM_455248.1"/>
</dbReference>
<dbReference type="HOGENOM" id="CLU_077719_1_0_1"/>
<reference evidence="2 3" key="1">
    <citation type="journal article" date="2004" name="Nature">
        <title>Genome evolution in yeasts.</title>
        <authorList>
            <consortium name="Genolevures"/>
            <person name="Dujon B."/>
            <person name="Sherman D."/>
            <person name="Fischer G."/>
            <person name="Durrens P."/>
            <person name="Casaregola S."/>
            <person name="Lafontaine I."/>
            <person name="de Montigny J."/>
            <person name="Marck C."/>
            <person name="Neuveglise C."/>
            <person name="Talla E."/>
            <person name="Goffard N."/>
            <person name="Frangeul L."/>
            <person name="Aigle M."/>
            <person name="Anthouard V."/>
            <person name="Babour A."/>
            <person name="Barbe V."/>
            <person name="Barnay S."/>
            <person name="Blanchin S."/>
            <person name="Beckerich J.M."/>
            <person name="Beyne E."/>
            <person name="Bleykasten C."/>
            <person name="Boisrame A."/>
            <person name="Boyer J."/>
            <person name="Cattolico L."/>
            <person name="Confanioleri F."/>
            <person name="de Daruvar A."/>
            <person name="Despons L."/>
            <person name="Fabre E."/>
            <person name="Fairhead C."/>
            <person name="Ferry-Dumazet H."/>
            <person name="Groppi A."/>
            <person name="Hantraye F."/>
            <person name="Hennequin C."/>
            <person name="Jauniaux N."/>
            <person name="Joyet P."/>
            <person name="Kachouri R."/>
            <person name="Kerrest A."/>
            <person name="Koszul R."/>
            <person name="Lemaire M."/>
            <person name="Lesur I."/>
            <person name="Ma L."/>
            <person name="Muller H."/>
            <person name="Nicaud J.M."/>
            <person name="Nikolski M."/>
            <person name="Oztas S."/>
            <person name="Ozier-Kalogeropoulos O."/>
            <person name="Pellenz S."/>
            <person name="Potier S."/>
            <person name="Richard G.F."/>
            <person name="Straub M.L."/>
            <person name="Suleau A."/>
            <person name="Swennene D."/>
            <person name="Tekaia F."/>
            <person name="Wesolowski-Louvel M."/>
            <person name="Westhof E."/>
            <person name="Wirth B."/>
            <person name="Zeniou-Meyer M."/>
            <person name="Zivanovic I."/>
            <person name="Bolotin-Fukuhara M."/>
            <person name="Thierry A."/>
            <person name="Bouchier C."/>
            <person name="Caudron B."/>
            <person name="Scarpelli C."/>
            <person name="Gaillardin C."/>
            <person name="Weissenbach J."/>
            <person name="Wincker P."/>
            <person name="Souciet J.L."/>
        </authorList>
    </citation>
    <scope>NUCLEOTIDE SEQUENCE [LARGE SCALE GENOMIC DNA]</scope>
    <source>
        <strain evidence="3">ATCC 8585 / CBS 2359 / DSM 70799 / NBRC 1267 / NRRL Y-1140 / WM37</strain>
    </source>
</reference>
<dbReference type="Pfam" id="PF09428">
    <property type="entry name" value="DUF2011"/>
    <property type="match status" value="1"/>
</dbReference>
<proteinExistence type="predicted"/>
<sequence>MRCNLRIFSSSSQEHLAKLNKSIMSGLRVVSRNELFDTTTNVTATDDRVVLPKLDLEFVDVQTQQEDNIKSDRNDESDVNNSAEEFEFPLFSFGTITDSTTPANDVGESVQTDENRGRKATALIKVSLREPSPDSAPIGRARTYYCAEYSEQDRHNFSAAAVSADVILKYAELGPYPGWLQFRGKVIDVDEHNRKVHTEQVRIRHLRRKRPGKRQRMARLHGKEREDLRKQRDSEIKKLLKKKFHKRGGKKNKKKATNPLADAGAISKAKAKP</sequence>
<dbReference type="InterPro" id="IPR018555">
    <property type="entry name" value="C630.06c-like"/>
</dbReference>
<dbReference type="KEGG" id="kla:KLLA0_F03707g"/>
<dbReference type="EMBL" id="CR382126">
    <property type="protein sequence ID" value="CAG97956.1"/>
    <property type="molecule type" value="Genomic_DNA"/>
</dbReference>
<dbReference type="OMA" id="PWKCIDL"/>
<dbReference type="Proteomes" id="UP000000598">
    <property type="component" value="Chromosome F"/>
</dbReference>
<gene>
    <name evidence="2" type="ORF">KLLA0_F03707g</name>
</gene>
<dbReference type="STRING" id="284590.Q6CLE1"/>
<dbReference type="InParanoid" id="Q6CLE1"/>
<evidence type="ECO:0000313" key="2">
    <source>
        <dbReference type="EMBL" id="CAG97956.1"/>
    </source>
</evidence>
<dbReference type="eggNOG" id="ENOG502S1HU">
    <property type="taxonomic scope" value="Eukaryota"/>
</dbReference>
<organism evidence="2 3">
    <name type="scientific">Kluyveromyces lactis (strain ATCC 8585 / CBS 2359 / DSM 70799 / NBRC 1267 / NRRL Y-1140 / WM37)</name>
    <name type="common">Yeast</name>
    <name type="synonym">Candida sphaerica</name>
    <dbReference type="NCBI Taxonomy" id="284590"/>
    <lineage>
        <taxon>Eukaryota</taxon>
        <taxon>Fungi</taxon>
        <taxon>Dikarya</taxon>
        <taxon>Ascomycota</taxon>
        <taxon>Saccharomycotina</taxon>
        <taxon>Saccharomycetes</taxon>
        <taxon>Saccharomycetales</taxon>
        <taxon>Saccharomycetaceae</taxon>
        <taxon>Kluyveromyces</taxon>
    </lineage>
</organism>
<evidence type="ECO:0000256" key="1">
    <source>
        <dbReference type="SAM" id="MobiDB-lite"/>
    </source>
</evidence>
<feature type="compositionally biased region" description="Basic and acidic residues" evidence="1">
    <location>
        <begin position="221"/>
        <end position="238"/>
    </location>
</feature>
<dbReference type="FunCoup" id="Q6CLE1">
    <property type="interactions" value="25"/>
</dbReference>
<evidence type="ECO:0000313" key="3">
    <source>
        <dbReference type="Proteomes" id="UP000000598"/>
    </source>
</evidence>
<feature type="region of interest" description="Disordered" evidence="1">
    <location>
        <begin position="205"/>
        <end position="273"/>
    </location>
</feature>
<dbReference type="AlphaFoldDB" id="Q6CLE1"/>
<dbReference type="GeneID" id="2895336"/>
<name>Q6CLE1_KLULA</name>
<keyword evidence="3" id="KW-1185">Reference proteome</keyword>
<dbReference type="PaxDb" id="284590-Q6CLE1"/>
<protein>
    <submittedName>
        <fullName evidence="2">KLLA0F03707p</fullName>
    </submittedName>
</protein>
<feature type="compositionally biased region" description="Basic residues" evidence="1">
    <location>
        <begin position="205"/>
        <end position="220"/>
    </location>
</feature>
<feature type="compositionally biased region" description="Basic residues" evidence="1">
    <location>
        <begin position="239"/>
        <end position="256"/>
    </location>
</feature>